<keyword evidence="3" id="KW-1185">Reference proteome</keyword>
<evidence type="ECO:0000313" key="2">
    <source>
        <dbReference type="EMBL" id="GMR58219.1"/>
    </source>
</evidence>
<dbReference type="GO" id="GO:0005763">
    <property type="term" value="C:mitochondrial small ribosomal subunit"/>
    <property type="evidence" value="ECO:0007669"/>
    <property type="project" value="TreeGrafter"/>
</dbReference>
<name>A0AAN5D869_9BILA</name>
<comment type="caution">
    <text evidence="2">The sequence shown here is derived from an EMBL/GenBank/DDBJ whole genome shotgun (WGS) entry which is preliminary data.</text>
</comment>
<proteinExistence type="predicted"/>
<dbReference type="Proteomes" id="UP001328107">
    <property type="component" value="Unassembled WGS sequence"/>
</dbReference>
<protein>
    <recommendedName>
        <fullName evidence="1">Small ribosomal subunit protein mS35 mitochondrial conserved domain-containing protein</fullName>
    </recommendedName>
</protein>
<reference evidence="3" key="1">
    <citation type="submission" date="2022-10" db="EMBL/GenBank/DDBJ databases">
        <title>Genome assembly of Pristionchus species.</title>
        <authorList>
            <person name="Yoshida K."/>
            <person name="Sommer R.J."/>
        </authorList>
    </citation>
    <scope>NUCLEOTIDE SEQUENCE [LARGE SCALE GENOMIC DNA]</scope>
    <source>
        <strain evidence="3">RS5460</strain>
    </source>
</reference>
<evidence type="ECO:0000313" key="3">
    <source>
        <dbReference type="Proteomes" id="UP001328107"/>
    </source>
</evidence>
<sequence>GMMSRRYYSSLATKLREAAFIEATKGGPASQIRDVTDAKGQAFHELYVVPKRKLLAQLQVEKNSGRGQEITRPRRDIHDRLAVRPPRENEMRTDQDWTGVWPAARSFASSVVPLPIRMGTRKNPDKRAPFKKEGNLELVKIPNFLHLTPAAIQKHCDAIKKFTTPFPNALKGKKEITALPLSVSYADYVHQGTNIRDNRARVCTIRIKGAALELNPTAKEKMMRLAGTRYDEATDTFTITTDRCYTRAQNYDYAFYLLTVVYHESNKVESWEEMAAEADRLKLVFEGSAVEQRLKKAALASGISEEEVTKRLEKFGKFWKEYMNKEETADGTRQYTAAVKTLLAPQAPEQRV</sequence>
<feature type="non-terminal residue" evidence="2">
    <location>
        <position position="1"/>
    </location>
</feature>
<dbReference type="GO" id="GO:0032543">
    <property type="term" value="P:mitochondrial translation"/>
    <property type="evidence" value="ECO:0007669"/>
    <property type="project" value="InterPro"/>
</dbReference>
<dbReference type="PANTHER" id="PTHR13490">
    <property type="entry name" value="MITOCHONDRIAL 28S RIBOSOMAL PROTEIN S28"/>
    <property type="match status" value="1"/>
</dbReference>
<dbReference type="PANTHER" id="PTHR13490:SF0">
    <property type="entry name" value="SMALL RIBOSOMAL SUBUNIT PROTEIN MS35"/>
    <property type="match status" value="1"/>
</dbReference>
<accession>A0AAN5D869</accession>
<dbReference type="AlphaFoldDB" id="A0AAN5D869"/>
<dbReference type="InterPro" id="IPR039848">
    <property type="entry name" value="Ribosomal_mS35_mt"/>
</dbReference>
<dbReference type="GO" id="GO:0003735">
    <property type="term" value="F:structural constituent of ribosome"/>
    <property type="evidence" value="ECO:0007669"/>
    <property type="project" value="InterPro"/>
</dbReference>
<feature type="domain" description="Small ribosomal subunit protein mS35 mitochondrial conserved" evidence="1">
    <location>
        <begin position="181"/>
        <end position="268"/>
    </location>
</feature>
<dbReference type="Pfam" id="PF10213">
    <property type="entry name" value="MRP-S28"/>
    <property type="match status" value="1"/>
</dbReference>
<dbReference type="InterPro" id="IPR019349">
    <property type="entry name" value="Ribosomal_mS35_mit"/>
</dbReference>
<gene>
    <name evidence="2" type="ORF">PMAYCL1PPCAC_28414</name>
</gene>
<organism evidence="2 3">
    <name type="scientific">Pristionchus mayeri</name>
    <dbReference type="NCBI Taxonomy" id="1317129"/>
    <lineage>
        <taxon>Eukaryota</taxon>
        <taxon>Metazoa</taxon>
        <taxon>Ecdysozoa</taxon>
        <taxon>Nematoda</taxon>
        <taxon>Chromadorea</taxon>
        <taxon>Rhabditida</taxon>
        <taxon>Rhabditina</taxon>
        <taxon>Diplogasteromorpha</taxon>
        <taxon>Diplogasteroidea</taxon>
        <taxon>Neodiplogasteridae</taxon>
        <taxon>Pristionchus</taxon>
    </lineage>
</organism>
<dbReference type="EMBL" id="BTRK01000006">
    <property type="protein sequence ID" value="GMR58219.1"/>
    <property type="molecule type" value="Genomic_DNA"/>
</dbReference>
<evidence type="ECO:0000259" key="1">
    <source>
        <dbReference type="Pfam" id="PF10213"/>
    </source>
</evidence>